<dbReference type="AlphaFoldDB" id="A0A7S0Q044"/>
<protein>
    <submittedName>
        <fullName evidence="2">Uncharacterized protein</fullName>
    </submittedName>
</protein>
<evidence type="ECO:0000313" key="2">
    <source>
        <dbReference type="EMBL" id="CAD8606144.1"/>
    </source>
</evidence>
<organism evidence="2">
    <name type="scientific">Coccolithus braarudii</name>
    <dbReference type="NCBI Taxonomy" id="221442"/>
    <lineage>
        <taxon>Eukaryota</taxon>
        <taxon>Haptista</taxon>
        <taxon>Haptophyta</taxon>
        <taxon>Prymnesiophyceae</taxon>
        <taxon>Coccolithales</taxon>
        <taxon>Coccolithaceae</taxon>
        <taxon>Coccolithus</taxon>
    </lineage>
</organism>
<evidence type="ECO:0000256" key="1">
    <source>
        <dbReference type="SAM" id="Coils"/>
    </source>
</evidence>
<accession>A0A7S0Q044</accession>
<gene>
    <name evidence="2" type="ORF">CPEL01642_LOCUS9479</name>
</gene>
<name>A0A7S0Q044_9EUKA</name>
<keyword evidence="1" id="KW-0175">Coiled coil</keyword>
<proteinExistence type="predicted"/>
<sequence length="243" mass="26942">MAAAGSPGNHLHVEAAIEGLNKAIERVNVLEDEKEKATRAANRAEELVNAELQALDERNQLVLAVREARDEAGVTMEQAQCDGRSFTNTLDEVKMAQEALRELRRKQKSRELIEVETHLRKALSDSAARASKARKQAKTSREAANMAAIRLGKRVDKLLRAGGSIDAYLGQVQEYEEHRRGLMQVREDNAERLRELELGKEEATDGVGSAMHCLENLSEAIRADDEEAAAERIGSQEQSCMLQ</sequence>
<reference evidence="2" key="1">
    <citation type="submission" date="2021-01" db="EMBL/GenBank/DDBJ databases">
        <authorList>
            <person name="Corre E."/>
            <person name="Pelletier E."/>
            <person name="Niang G."/>
            <person name="Scheremetjew M."/>
            <person name="Finn R."/>
            <person name="Kale V."/>
            <person name="Holt S."/>
            <person name="Cochrane G."/>
            <person name="Meng A."/>
            <person name="Brown T."/>
            <person name="Cohen L."/>
        </authorList>
    </citation>
    <scope>NUCLEOTIDE SEQUENCE</scope>
    <source>
        <strain evidence="2">PLY182g</strain>
    </source>
</reference>
<dbReference type="EMBL" id="HBEY01019770">
    <property type="protein sequence ID" value="CAD8606144.1"/>
    <property type="molecule type" value="Transcribed_RNA"/>
</dbReference>
<feature type="coiled-coil region" evidence="1">
    <location>
        <begin position="13"/>
        <end position="54"/>
    </location>
</feature>
<feature type="coiled-coil region" evidence="1">
    <location>
        <begin position="86"/>
        <end position="116"/>
    </location>
</feature>